<keyword evidence="1" id="KW-0175">Coiled coil</keyword>
<organism evidence="2 3">
    <name type="scientific">Acinetobacter lanii</name>
    <dbReference type="NCBI Taxonomy" id="2715163"/>
    <lineage>
        <taxon>Bacteria</taxon>
        <taxon>Pseudomonadati</taxon>
        <taxon>Pseudomonadota</taxon>
        <taxon>Gammaproteobacteria</taxon>
        <taxon>Moraxellales</taxon>
        <taxon>Moraxellaceae</taxon>
        <taxon>Acinetobacter</taxon>
    </lineage>
</organism>
<evidence type="ECO:0000313" key="2">
    <source>
        <dbReference type="EMBL" id="QIO10469.1"/>
    </source>
</evidence>
<dbReference type="RefSeq" id="WP_166327815.1">
    <property type="nucleotide sequence ID" value="NZ_CP049916.1"/>
</dbReference>
<dbReference type="AlphaFoldDB" id="A0A6G8S8F2"/>
<protein>
    <submittedName>
        <fullName evidence="2">Uncharacterized protein</fullName>
    </submittedName>
</protein>
<dbReference type="KEGG" id="alj:G8D99_14450"/>
<evidence type="ECO:0000313" key="3">
    <source>
        <dbReference type="Proteomes" id="UP000501939"/>
    </source>
</evidence>
<accession>A0A6G8S8F2</accession>
<dbReference type="EMBL" id="CP049916">
    <property type="protein sequence ID" value="QIO10469.1"/>
    <property type="molecule type" value="Genomic_DNA"/>
</dbReference>
<keyword evidence="3" id="KW-1185">Reference proteome</keyword>
<dbReference type="Proteomes" id="UP000501939">
    <property type="component" value="Chromosome"/>
</dbReference>
<proteinExistence type="predicted"/>
<reference evidence="2 3" key="1">
    <citation type="submission" date="2020-03" db="EMBL/GenBank/DDBJ databases">
        <authorList>
            <person name="Zhu W."/>
        </authorList>
    </citation>
    <scope>NUCLEOTIDE SEQUENCE [LARGE SCALE GENOMIC DNA]</scope>
    <source>
        <strain evidence="2 3">185</strain>
    </source>
</reference>
<sequence>MTLNVGQDFKKRWLSAPDAVRQAFLDDLTRVTDLLQPESNLQTWLDNDQRAQQVAQLKVEQAYADEKARLIEAARVRRQLALEKSLAQKRAQQQAYNQQLLQDEQQQFIQQNEVLHALNQQIAVETEAYAERYTENPALPSMDFSGTQFLVSDQEIHSELDSVRLRLELEAETHIEQAVNAFRAQLQAAAEEEIAYILKNSRFSAADVTAQSS</sequence>
<evidence type="ECO:0000256" key="1">
    <source>
        <dbReference type="SAM" id="Coils"/>
    </source>
</evidence>
<name>A0A6G8S8F2_9GAMM</name>
<gene>
    <name evidence="2" type="ORF">G8D99_14450</name>
</gene>
<feature type="coiled-coil region" evidence="1">
    <location>
        <begin position="86"/>
        <end position="121"/>
    </location>
</feature>